<proteinExistence type="predicted"/>
<gene>
    <name evidence="3" type="ORF">g.41096</name>
</gene>
<feature type="domain" description="PPAF-2-like Clip" evidence="2">
    <location>
        <begin position="70"/>
        <end position="101"/>
    </location>
</feature>
<dbReference type="AlphaFoldDB" id="A0A1B6IAV8"/>
<feature type="compositionally biased region" description="Polar residues" evidence="1">
    <location>
        <begin position="34"/>
        <end position="47"/>
    </location>
</feature>
<evidence type="ECO:0000259" key="2">
    <source>
        <dbReference type="Pfam" id="PF18322"/>
    </source>
</evidence>
<sequence length="101" mass="11065">RHSTQRTPGLSECDPDTIFYAEFNDSGGPGCENLPSSDLNNIGNNRGNDIEPNYAQQPPPNKQERYNRNVQPNASGCICVPYYLCSDSNTTNENGVGLIDI</sequence>
<dbReference type="EMBL" id="GECU01023632">
    <property type="protein sequence ID" value="JAS84074.1"/>
    <property type="molecule type" value="Transcribed_RNA"/>
</dbReference>
<dbReference type="InterPro" id="IPR041515">
    <property type="entry name" value="PPAF-2-like_Clip"/>
</dbReference>
<reference evidence="3" key="1">
    <citation type="submission" date="2015-11" db="EMBL/GenBank/DDBJ databases">
        <title>De novo transcriptome assembly of four potential Pierce s Disease insect vectors from Arizona vineyards.</title>
        <authorList>
            <person name="Tassone E.E."/>
        </authorList>
    </citation>
    <scope>NUCLEOTIDE SEQUENCE</scope>
</reference>
<accession>A0A1B6IAV8</accession>
<organism evidence="3">
    <name type="scientific">Homalodisca liturata</name>
    <dbReference type="NCBI Taxonomy" id="320908"/>
    <lineage>
        <taxon>Eukaryota</taxon>
        <taxon>Metazoa</taxon>
        <taxon>Ecdysozoa</taxon>
        <taxon>Arthropoda</taxon>
        <taxon>Hexapoda</taxon>
        <taxon>Insecta</taxon>
        <taxon>Pterygota</taxon>
        <taxon>Neoptera</taxon>
        <taxon>Paraneoptera</taxon>
        <taxon>Hemiptera</taxon>
        <taxon>Auchenorrhyncha</taxon>
        <taxon>Membracoidea</taxon>
        <taxon>Cicadellidae</taxon>
        <taxon>Cicadellinae</taxon>
        <taxon>Proconiini</taxon>
        <taxon>Homalodisca</taxon>
    </lineage>
</organism>
<feature type="non-terminal residue" evidence="3">
    <location>
        <position position="1"/>
    </location>
</feature>
<feature type="non-terminal residue" evidence="3">
    <location>
        <position position="101"/>
    </location>
</feature>
<dbReference type="Pfam" id="PF18322">
    <property type="entry name" value="CLIP_1"/>
    <property type="match status" value="1"/>
</dbReference>
<evidence type="ECO:0000256" key="1">
    <source>
        <dbReference type="SAM" id="MobiDB-lite"/>
    </source>
</evidence>
<protein>
    <recommendedName>
        <fullName evidence="2">PPAF-2-like Clip domain-containing protein</fullName>
    </recommendedName>
</protein>
<name>A0A1B6IAV8_9HEMI</name>
<feature type="region of interest" description="Disordered" evidence="1">
    <location>
        <begin position="29"/>
        <end position="68"/>
    </location>
</feature>
<evidence type="ECO:0000313" key="3">
    <source>
        <dbReference type="EMBL" id="JAS84074.1"/>
    </source>
</evidence>